<protein>
    <recommendedName>
        <fullName evidence="3">K Homology domain-containing protein</fullName>
    </recommendedName>
</protein>
<accession>A0A2I0AZF4</accession>
<name>A0A2I0AZF4_9ASPA</name>
<dbReference type="AlphaFoldDB" id="A0A2I0AZF4"/>
<dbReference type="EMBL" id="KZ451935">
    <property type="protein sequence ID" value="PKA60919.1"/>
    <property type="molecule type" value="Genomic_DNA"/>
</dbReference>
<proteinExistence type="predicted"/>
<dbReference type="Proteomes" id="UP000236161">
    <property type="component" value="Unassembled WGS sequence"/>
</dbReference>
<evidence type="ECO:0000313" key="2">
    <source>
        <dbReference type="Proteomes" id="UP000236161"/>
    </source>
</evidence>
<gene>
    <name evidence="1" type="ORF">AXF42_Ash006554</name>
</gene>
<evidence type="ECO:0000313" key="1">
    <source>
        <dbReference type="EMBL" id="PKA60919.1"/>
    </source>
</evidence>
<reference evidence="1 2" key="1">
    <citation type="journal article" date="2017" name="Nature">
        <title>The Apostasia genome and the evolution of orchids.</title>
        <authorList>
            <person name="Zhang G.Q."/>
            <person name="Liu K.W."/>
            <person name="Li Z."/>
            <person name="Lohaus R."/>
            <person name="Hsiao Y.Y."/>
            <person name="Niu S.C."/>
            <person name="Wang J.Y."/>
            <person name="Lin Y.C."/>
            <person name="Xu Q."/>
            <person name="Chen L.J."/>
            <person name="Yoshida K."/>
            <person name="Fujiwara S."/>
            <person name="Wang Z.W."/>
            <person name="Zhang Y.Q."/>
            <person name="Mitsuda N."/>
            <person name="Wang M."/>
            <person name="Liu G.H."/>
            <person name="Pecoraro L."/>
            <person name="Huang H.X."/>
            <person name="Xiao X.J."/>
            <person name="Lin M."/>
            <person name="Wu X.Y."/>
            <person name="Wu W.L."/>
            <person name="Chen Y.Y."/>
            <person name="Chang S.B."/>
            <person name="Sakamoto S."/>
            <person name="Ohme-Takagi M."/>
            <person name="Yagi M."/>
            <person name="Zeng S.J."/>
            <person name="Shen C.Y."/>
            <person name="Yeh C.M."/>
            <person name="Luo Y.B."/>
            <person name="Tsai W.C."/>
            <person name="Van de Peer Y."/>
            <person name="Liu Z.J."/>
        </authorList>
    </citation>
    <scope>NUCLEOTIDE SEQUENCE [LARGE SCALE GENOMIC DNA]</scope>
    <source>
        <strain evidence="2">cv. Shenzhen</strain>
        <tissue evidence="1">Stem</tissue>
    </source>
</reference>
<sequence>MVISMPHLCAKFPTSSGVVTIRGDARQATRCFQIAAQLIVDQLDSRESQPVVP</sequence>
<keyword evidence="2" id="KW-1185">Reference proteome</keyword>
<organism evidence="1 2">
    <name type="scientific">Apostasia shenzhenica</name>
    <dbReference type="NCBI Taxonomy" id="1088818"/>
    <lineage>
        <taxon>Eukaryota</taxon>
        <taxon>Viridiplantae</taxon>
        <taxon>Streptophyta</taxon>
        <taxon>Embryophyta</taxon>
        <taxon>Tracheophyta</taxon>
        <taxon>Spermatophyta</taxon>
        <taxon>Magnoliopsida</taxon>
        <taxon>Liliopsida</taxon>
        <taxon>Asparagales</taxon>
        <taxon>Orchidaceae</taxon>
        <taxon>Apostasioideae</taxon>
        <taxon>Apostasia</taxon>
    </lineage>
</organism>
<evidence type="ECO:0008006" key="3">
    <source>
        <dbReference type="Google" id="ProtNLM"/>
    </source>
</evidence>